<dbReference type="Proteomes" id="UP001165677">
    <property type="component" value="Unassembled WGS sequence"/>
</dbReference>
<feature type="transmembrane region" description="Helical" evidence="4">
    <location>
        <begin position="134"/>
        <end position="155"/>
    </location>
</feature>
<dbReference type="PANTHER" id="PTHR44227:SF3">
    <property type="entry name" value="PROTEIN O-MANNOSYL-TRANSFERASE TMTC4"/>
    <property type="match status" value="1"/>
</dbReference>
<dbReference type="PANTHER" id="PTHR44227">
    <property type="match status" value="1"/>
</dbReference>
<organism evidence="5 6">
    <name type="scientific">Flavobacterium lacisediminis</name>
    <dbReference type="NCBI Taxonomy" id="2989705"/>
    <lineage>
        <taxon>Bacteria</taxon>
        <taxon>Pseudomonadati</taxon>
        <taxon>Bacteroidota</taxon>
        <taxon>Flavobacteriia</taxon>
        <taxon>Flavobacteriales</taxon>
        <taxon>Flavobacteriaceae</taxon>
        <taxon>Flavobacterium</taxon>
    </lineage>
</organism>
<dbReference type="Pfam" id="PF00515">
    <property type="entry name" value="TPR_1"/>
    <property type="match status" value="1"/>
</dbReference>
<dbReference type="InterPro" id="IPR011990">
    <property type="entry name" value="TPR-like_helical_dom_sf"/>
</dbReference>
<name>A0ABT3EJR9_9FLAO</name>
<feature type="transmembrane region" description="Helical" evidence="4">
    <location>
        <begin position="234"/>
        <end position="257"/>
    </location>
</feature>
<keyword evidence="1" id="KW-0677">Repeat</keyword>
<evidence type="ECO:0000256" key="3">
    <source>
        <dbReference type="PROSITE-ProRule" id="PRU00339"/>
    </source>
</evidence>
<feature type="transmembrane region" description="Helical" evidence="4">
    <location>
        <begin position="99"/>
        <end position="122"/>
    </location>
</feature>
<dbReference type="Gene3D" id="1.25.40.10">
    <property type="entry name" value="Tetratricopeptide repeat domain"/>
    <property type="match status" value="3"/>
</dbReference>
<comment type="caution">
    <text evidence="5">The sequence shown here is derived from an EMBL/GenBank/DDBJ whole genome shotgun (WGS) entry which is preliminary data.</text>
</comment>
<dbReference type="InterPro" id="IPR052346">
    <property type="entry name" value="O-mannosyl-transferase_TMTC"/>
</dbReference>
<dbReference type="EMBL" id="JAPCIO010000008">
    <property type="protein sequence ID" value="MCW1148823.1"/>
    <property type="molecule type" value="Genomic_DNA"/>
</dbReference>
<keyword evidence="4" id="KW-0812">Transmembrane</keyword>
<evidence type="ECO:0000313" key="6">
    <source>
        <dbReference type="Proteomes" id="UP001165677"/>
    </source>
</evidence>
<feature type="transmembrane region" description="Helical" evidence="4">
    <location>
        <begin position="269"/>
        <end position="289"/>
    </location>
</feature>
<dbReference type="InterPro" id="IPR013105">
    <property type="entry name" value="TPR_2"/>
</dbReference>
<evidence type="ECO:0000256" key="2">
    <source>
        <dbReference type="ARBA" id="ARBA00022803"/>
    </source>
</evidence>
<feature type="transmembrane region" description="Helical" evidence="4">
    <location>
        <begin position="161"/>
        <end position="179"/>
    </location>
</feature>
<feature type="transmembrane region" description="Helical" evidence="4">
    <location>
        <begin position="365"/>
        <end position="383"/>
    </location>
</feature>
<evidence type="ECO:0000313" key="5">
    <source>
        <dbReference type="EMBL" id="MCW1148823.1"/>
    </source>
</evidence>
<proteinExistence type="predicted"/>
<feature type="repeat" description="TPR" evidence="3">
    <location>
        <begin position="728"/>
        <end position="761"/>
    </location>
</feature>
<feature type="repeat" description="TPR" evidence="3">
    <location>
        <begin position="638"/>
        <end position="671"/>
    </location>
</feature>
<dbReference type="InterPro" id="IPR019734">
    <property type="entry name" value="TPR_rpt"/>
</dbReference>
<reference evidence="5" key="1">
    <citation type="submission" date="2022-10" db="EMBL/GenBank/DDBJ databases">
        <title>Flavobacterium sp. nov., a bacterium isolated from lake sediment.</title>
        <authorList>
            <person name="Qu J.-H."/>
        </authorList>
    </citation>
    <scope>NUCLEOTIDE SEQUENCE</scope>
    <source>
        <strain evidence="5">TH16-21</strain>
    </source>
</reference>
<dbReference type="PROSITE" id="PS50293">
    <property type="entry name" value="TPR_REGION"/>
    <property type="match status" value="2"/>
</dbReference>
<feature type="transmembrane region" description="Helical" evidence="4">
    <location>
        <begin position="309"/>
        <end position="327"/>
    </location>
</feature>
<keyword evidence="2 3" id="KW-0802">TPR repeat</keyword>
<dbReference type="Pfam" id="PF13432">
    <property type="entry name" value="TPR_16"/>
    <property type="match status" value="1"/>
</dbReference>
<feature type="transmembrane region" description="Helical" evidence="4">
    <location>
        <begin position="334"/>
        <end position="353"/>
    </location>
</feature>
<dbReference type="Pfam" id="PF07719">
    <property type="entry name" value="TPR_2"/>
    <property type="match status" value="1"/>
</dbReference>
<feature type="transmembrane region" description="Helical" evidence="4">
    <location>
        <begin position="186"/>
        <end position="214"/>
    </location>
</feature>
<evidence type="ECO:0000256" key="1">
    <source>
        <dbReference type="ARBA" id="ARBA00022737"/>
    </source>
</evidence>
<feature type="repeat" description="TPR" evidence="3">
    <location>
        <begin position="604"/>
        <end position="637"/>
    </location>
</feature>
<evidence type="ECO:0000256" key="4">
    <source>
        <dbReference type="SAM" id="Phobius"/>
    </source>
</evidence>
<dbReference type="SMART" id="SM00028">
    <property type="entry name" value="TPR"/>
    <property type="match status" value="5"/>
</dbReference>
<feature type="repeat" description="TPR" evidence="3">
    <location>
        <begin position="439"/>
        <end position="472"/>
    </location>
</feature>
<sequence length="778" mass="89489">MIKNTLSKTTLNLVFIVCFFLFFGVLYFAYSNHFNNIFIFDDDHTILNNTAIQEIDIVKFFTDPTTISSLPANQTYRPYLALENAIDYQLAGGLNSKAFHIHIFITFVLLCIAILFFVKLLLEKLGYLTNTKFYGLLAASMFGLLCANAETVNYIIQRAEIVAAFYIVLGFVFYLKGGIWKKYNLYLFFPFIGFFVKEMGFVFSPLLFLYVLVFEEKAYLGNFFKKSELLKIKNAFITVLPSVLFTALFLVFYSQMLPKTFTPGGVDRWSYLITQPYVVCHYFITFFYPYNLSLDSDQMVFTSIMEDKAILGFLGLFLLLYVAIKLTKSKQTRLISFGILWFLIALLPTSSVIPFSEVLNDHRAFTPYIGLVIAVIFTVKRFFDILIEIFKNVKVHYLAYLLLGIFFTVNVYGIRQRNEVWSSPLLMWKDVTEKSPKNGRGLMNYGLALMAKGDYQQAETYYKKALVYNPNYTNLYINLGILKDKTGFSDEAEAYFKRAIACNFQNFMAYYYYANFLNLKNRQDEAIVFLKKSLDDNLFYYNSQVLLLNLYHQRDNWLGIEQIVGAVLNVAPDNKLALEYAKIAKDRISYFTLQENRATELKSADLFLSLSLHYFNQGEFEKCIKMAEKAIEIKPNFAEAYNNIGIAYYNLKNTEKAIENYKAALKLNPEFTLAKNNLLYASNTTSVSNSKTAEADNYLNLSLKHFNEGNYRACIDAAIKSNQLRPSANAYNNICCAYNQLQEYDKAVIACEKALKIQSEHVLAKGNLAHAKNQISLR</sequence>
<dbReference type="PROSITE" id="PS50005">
    <property type="entry name" value="TPR"/>
    <property type="match status" value="4"/>
</dbReference>
<dbReference type="RefSeq" id="WP_264369532.1">
    <property type="nucleotide sequence ID" value="NZ_JAPCIO010000008.1"/>
</dbReference>
<feature type="transmembrane region" description="Helical" evidence="4">
    <location>
        <begin position="395"/>
        <end position="414"/>
    </location>
</feature>
<dbReference type="Pfam" id="PF13181">
    <property type="entry name" value="TPR_8"/>
    <property type="match status" value="2"/>
</dbReference>
<protein>
    <submittedName>
        <fullName evidence="5">Tetratricopeptide repeat protein</fullName>
    </submittedName>
</protein>
<keyword evidence="4" id="KW-1133">Transmembrane helix</keyword>
<feature type="transmembrane region" description="Helical" evidence="4">
    <location>
        <begin position="12"/>
        <end position="30"/>
    </location>
</feature>
<dbReference type="SUPFAM" id="SSF48452">
    <property type="entry name" value="TPR-like"/>
    <property type="match status" value="1"/>
</dbReference>
<gene>
    <name evidence="5" type="ORF">OJ995_11395</name>
</gene>
<accession>A0ABT3EJR9</accession>
<keyword evidence="4" id="KW-0472">Membrane</keyword>
<keyword evidence="6" id="KW-1185">Reference proteome</keyword>